<proteinExistence type="predicted"/>
<gene>
    <name evidence="2" type="ORF">GRI91_09755</name>
</gene>
<evidence type="ECO:0000313" key="3">
    <source>
        <dbReference type="Proteomes" id="UP000438476"/>
    </source>
</evidence>
<protein>
    <submittedName>
        <fullName evidence="2">Hydrolase 1, exosortase A system-associated</fullName>
    </submittedName>
</protein>
<dbReference type="SUPFAM" id="SSF53474">
    <property type="entry name" value="alpha/beta-Hydrolases"/>
    <property type="match status" value="1"/>
</dbReference>
<dbReference type="InterPro" id="IPR017531">
    <property type="entry name" value="Hydrolase-1_PEP"/>
</dbReference>
<comment type="caution">
    <text evidence="2">The sequence shown here is derived from an EMBL/GenBank/DDBJ whole genome shotgun (WGS) entry which is preliminary data.</text>
</comment>
<dbReference type="OrthoDB" id="249225at2"/>
<feature type="domain" description="Serine aminopeptidase S33" evidence="1">
    <location>
        <begin position="46"/>
        <end position="161"/>
    </location>
</feature>
<dbReference type="InterPro" id="IPR022742">
    <property type="entry name" value="Hydrolase_4"/>
</dbReference>
<evidence type="ECO:0000313" key="2">
    <source>
        <dbReference type="EMBL" id="MXO66038.1"/>
    </source>
</evidence>
<organism evidence="2 3">
    <name type="scientific">Altericroceibacterium endophyticum</name>
    <dbReference type="NCBI Taxonomy" id="1808508"/>
    <lineage>
        <taxon>Bacteria</taxon>
        <taxon>Pseudomonadati</taxon>
        <taxon>Pseudomonadota</taxon>
        <taxon>Alphaproteobacteria</taxon>
        <taxon>Sphingomonadales</taxon>
        <taxon>Erythrobacteraceae</taxon>
        <taxon>Altericroceibacterium</taxon>
    </lineage>
</organism>
<evidence type="ECO:0000259" key="1">
    <source>
        <dbReference type="Pfam" id="PF12146"/>
    </source>
</evidence>
<dbReference type="RefSeq" id="WP_160736489.1">
    <property type="nucleotide sequence ID" value="NZ_WTYT01000004.1"/>
</dbReference>
<keyword evidence="2" id="KW-0378">Hydrolase</keyword>
<dbReference type="AlphaFoldDB" id="A0A6I4T5T7"/>
<keyword evidence="3" id="KW-1185">Reference proteome</keyword>
<dbReference type="InterPro" id="IPR029058">
    <property type="entry name" value="AB_hydrolase_fold"/>
</dbReference>
<dbReference type="Pfam" id="PF12146">
    <property type="entry name" value="Hydrolase_4"/>
    <property type="match status" value="1"/>
</dbReference>
<reference evidence="2 3" key="1">
    <citation type="submission" date="2019-12" db="EMBL/GenBank/DDBJ databases">
        <title>Genomic-based taxomic classification of the family Erythrobacteraceae.</title>
        <authorList>
            <person name="Xu L."/>
        </authorList>
    </citation>
    <scope>NUCLEOTIDE SEQUENCE [LARGE SCALE GENOMIC DNA]</scope>
    <source>
        <strain evidence="2 3">LMG 29518</strain>
    </source>
</reference>
<dbReference type="NCBIfam" id="TIGR03100">
    <property type="entry name" value="hydr1_PEP"/>
    <property type="match status" value="1"/>
</dbReference>
<name>A0A6I4T5T7_9SPHN</name>
<dbReference type="Proteomes" id="UP000438476">
    <property type="component" value="Unassembled WGS sequence"/>
</dbReference>
<dbReference type="GO" id="GO:0016787">
    <property type="term" value="F:hydrolase activity"/>
    <property type="evidence" value="ECO:0007669"/>
    <property type="project" value="UniProtKB-KW"/>
</dbReference>
<dbReference type="EMBL" id="WTYT01000004">
    <property type="protein sequence ID" value="MXO66038.1"/>
    <property type="molecule type" value="Genomic_DNA"/>
</dbReference>
<dbReference type="Gene3D" id="3.40.50.1820">
    <property type="entry name" value="alpha/beta hydrolase"/>
    <property type="match status" value="1"/>
</dbReference>
<sequence>MSRQHVTFTCENSELVGTLDDASGSTGLLIVSGGREIRSGAFSGQAQLAARIAAAGYPVFRFDRRGVGDSSGADNGFRSSAADVQAALAAFHAQRPKLRRIVAFGNCDAASALALQSGAGCDTLILSNPWLREDDSGTLPPAAIRSRYAQRLASAREWLRLLSGGVSLRKLASGLKASLRPSPSGQETPLMQEMQAGLAQFAGSVHWLTGGNDRTGQTFMAEWQGDLSMLATCNGADHAFSGTTAQEWLASQILGILAQEEAGELDMG</sequence>
<accession>A0A6I4T5T7</accession>